<dbReference type="EMBL" id="KU877344">
    <property type="protein sequence ID" value="ANB51083.1"/>
    <property type="molecule type" value="Genomic_DNA"/>
</dbReference>
<organism evidence="1 2">
    <name type="scientific">Powai lake megavirus</name>
    <dbReference type="NCBI Taxonomy" id="1842663"/>
    <lineage>
        <taxon>Viruses</taxon>
        <taxon>Varidnaviria</taxon>
        <taxon>Bamfordvirae</taxon>
        <taxon>Nucleocytoviricota</taxon>
        <taxon>Megaviricetes</taxon>
        <taxon>Imitervirales</taxon>
        <taxon>Mimiviridae</taxon>
        <taxon>Megamimivirinae</taxon>
        <taxon>Megavirus</taxon>
        <taxon>Megavirus powaiense</taxon>
    </lineage>
</organism>
<evidence type="ECO:0000313" key="2">
    <source>
        <dbReference type="Proteomes" id="UP000241365"/>
    </source>
</evidence>
<dbReference type="KEGG" id="vg:80513445"/>
<dbReference type="Proteomes" id="UP000241365">
    <property type="component" value="Segment"/>
</dbReference>
<sequence>MTTDSNIIVFDDFTFGFDKNVIYMYSRGEKIGSVCQNQRSLLWTCECHLSESHFNQIRQYIKYCKNMCDYESFDNRPIHCHQCSVPKELDKILLSNLVTNKQNFVISWTCYKTGGLTSALSQLRDFWISLNHSA</sequence>
<dbReference type="GeneID" id="80513445"/>
<proteinExistence type="predicted"/>
<protein>
    <submittedName>
        <fullName evidence="1">Uncharacterized protein</fullName>
    </submittedName>
</protein>
<name>A0A167RQX0_9VIRU</name>
<accession>A0A167RQX0</accession>
<evidence type="ECO:0000313" key="1">
    <source>
        <dbReference type="EMBL" id="ANB51083.1"/>
    </source>
</evidence>
<reference evidence="1 2" key="1">
    <citation type="journal article" date="2016" name="Genome Announc.">
        <title>Complete Genome Sequence of a New Megavirus Family Member Isolated from an Inland Water Lake for the First Time in India.</title>
        <authorList>
            <person name="Chatterjee A."/>
            <person name="Ali F."/>
            <person name="Bange D."/>
            <person name="Kondabagil K."/>
        </authorList>
    </citation>
    <scope>NUCLEOTIDE SEQUENCE [LARGE SCALE GENOMIC DNA]</scope>
    <source>
        <strain evidence="1">1</strain>
    </source>
</reference>
<keyword evidence="2" id="KW-1185">Reference proteome</keyword>
<dbReference type="RefSeq" id="YP_010776834.1">
    <property type="nucleotide sequence ID" value="NC_075034.1"/>
</dbReference>